<evidence type="ECO:0000256" key="8">
    <source>
        <dbReference type="ARBA" id="ARBA00023143"/>
    </source>
</evidence>
<evidence type="ECO:0000256" key="3">
    <source>
        <dbReference type="ARBA" id="ARBA00021718"/>
    </source>
</evidence>
<keyword evidence="6 9" id="KW-1133">Transmembrane helix</keyword>
<comment type="similarity">
    <text evidence="2 9">Belongs to the FliQ/MopD/SpaQ family.</text>
</comment>
<evidence type="ECO:0000313" key="10">
    <source>
        <dbReference type="EMBL" id="MFC7703729.1"/>
    </source>
</evidence>
<keyword evidence="10" id="KW-0282">Flagellum</keyword>
<evidence type="ECO:0000256" key="6">
    <source>
        <dbReference type="ARBA" id="ARBA00022989"/>
    </source>
</evidence>
<comment type="subcellular location">
    <subcellularLocation>
        <location evidence="1 9">Cell membrane</location>
        <topology evidence="1">Multi-pass membrane protein</topology>
    </subcellularLocation>
    <subcellularLocation>
        <location evidence="9">Bacterial flagellum basal body</location>
    </subcellularLocation>
</comment>
<dbReference type="InterPro" id="IPR006305">
    <property type="entry name" value="FliQ"/>
</dbReference>
<sequence length="88" mass="9295">MDFDGNIEHLRLAYWTIIIISGPVLGVALAVGLAVGVLQAATSINEATLSFVPKLVVVLATMGLASAFMLGQLTDYFAFVIEDIGAIR</sequence>
<comment type="caution">
    <text evidence="10">The sequence shown here is derived from an EMBL/GenBank/DDBJ whole genome shotgun (WGS) entry which is preliminary data.</text>
</comment>
<dbReference type="RefSeq" id="WP_377400568.1">
    <property type="nucleotide sequence ID" value="NZ_JBHTFQ010000002.1"/>
</dbReference>
<evidence type="ECO:0000256" key="2">
    <source>
        <dbReference type="ARBA" id="ARBA00006156"/>
    </source>
</evidence>
<dbReference type="Pfam" id="PF01313">
    <property type="entry name" value="Bac_export_3"/>
    <property type="match status" value="1"/>
</dbReference>
<keyword evidence="10" id="KW-0969">Cilium</keyword>
<evidence type="ECO:0000256" key="9">
    <source>
        <dbReference type="RuleBase" id="RU364090"/>
    </source>
</evidence>
<accession>A0ABW2UGI5</accession>
<keyword evidence="5 9" id="KW-0812">Transmembrane</keyword>
<evidence type="ECO:0000256" key="7">
    <source>
        <dbReference type="ARBA" id="ARBA00023136"/>
    </source>
</evidence>
<dbReference type="PIRSF" id="PIRSF004669">
    <property type="entry name" value="FliQ"/>
    <property type="match status" value="1"/>
</dbReference>
<protein>
    <recommendedName>
        <fullName evidence="3 9">Flagellar biosynthetic protein FliQ</fullName>
    </recommendedName>
</protein>
<evidence type="ECO:0000313" key="11">
    <source>
        <dbReference type="Proteomes" id="UP001596516"/>
    </source>
</evidence>
<keyword evidence="4 9" id="KW-1003">Cell membrane</keyword>
<name>A0ABW2UGI5_9RHOB</name>
<evidence type="ECO:0000256" key="5">
    <source>
        <dbReference type="ARBA" id="ARBA00022692"/>
    </source>
</evidence>
<dbReference type="NCBIfam" id="TIGR01402">
    <property type="entry name" value="fliQ"/>
    <property type="match status" value="1"/>
</dbReference>
<proteinExistence type="inferred from homology"/>
<keyword evidence="10" id="KW-0966">Cell projection</keyword>
<comment type="function">
    <text evidence="9">Role in flagellar biosynthesis.</text>
</comment>
<gene>
    <name evidence="9 10" type="primary">fliQ</name>
    <name evidence="10" type="ORF">ACFQXB_05940</name>
</gene>
<feature type="transmembrane region" description="Helical" evidence="9">
    <location>
        <begin position="12"/>
        <end position="35"/>
    </location>
</feature>
<evidence type="ECO:0000256" key="1">
    <source>
        <dbReference type="ARBA" id="ARBA00004651"/>
    </source>
</evidence>
<organism evidence="10 11">
    <name type="scientific">Plastorhodobacter daqingensis</name>
    <dbReference type="NCBI Taxonomy" id="1387281"/>
    <lineage>
        <taxon>Bacteria</taxon>
        <taxon>Pseudomonadati</taxon>
        <taxon>Pseudomonadota</taxon>
        <taxon>Alphaproteobacteria</taxon>
        <taxon>Rhodobacterales</taxon>
        <taxon>Paracoccaceae</taxon>
        <taxon>Plastorhodobacter</taxon>
    </lineage>
</organism>
<reference evidence="11" key="1">
    <citation type="journal article" date="2019" name="Int. J. Syst. Evol. Microbiol.">
        <title>The Global Catalogue of Microorganisms (GCM) 10K type strain sequencing project: providing services to taxonomists for standard genome sequencing and annotation.</title>
        <authorList>
            <consortium name="The Broad Institute Genomics Platform"/>
            <consortium name="The Broad Institute Genome Sequencing Center for Infectious Disease"/>
            <person name="Wu L."/>
            <person name="Ma J."/>
        </authorList>
    </citation>
    <scope>NUCLEOTIDE SEQUENCE [LARGE SCALE GENOMIC DNA]</scope>
    <source>
        <strain evidence="11">CGMCC 1.12750</strain>
    </source>
</reference>
<keyword evidence="7 9" id="KW-0472">Membrane</keyword>
<dbReference type="Proteomes" id="UP001596516">
    <property type="component" value="Unassembled WGS sequence"/>
</dbReference>
<dbReference type="PANTHER" id="PTHR34040:SF2">
    <property type="entry name" value="FLAGELLAR BIOSYNTHETIC PROTEIN FLIQ"/>
    <property type="match status" value="1"/>
</dbReference>
<keyword evidence="11" id="KW-1185">Reference proteome</keyword>
<feature type="transmembrane region" description="Helical" evidence="9">
    <location>
        <begin position="55"/>
        <end position="81"/>
    </location>
</feature>
<dbReference type="PRINTS" id="PR00952">
    <property type="entry name" value="TYPE3IMQPROT"/>
</dbReference>
<evidence type="ECO:0000256" key="4">
    <source>
        <dbReference type="ARBA" id="ARBA00022475"/>
    </source>
</evidence>
<dbReference type="InterPro" id="IPR002191">
    <property type="entry name" value="Bac_export_3"/>
</dbReference>
<dbReference type="PANTHER" id="PTHR34040">
    <property type="entry name" value="FLAGELLAR BIOSYNTHETIC PROTEIN FLIQ"/>
    <property type="match status" value="1"/>
</dbReference>
<dbReference type="EMBL" id="JBHTFQ010000002">
    <property type="protein sequence ID" value="MFC7703729.1"/>
    <property type="molecule type" value="Genomic_DNA"/>
</dbReference>
<keyword evidence="8 9" id="KW-0975">Bacterial flagellum</keyword>